<dbReference type="GO" id="GO:0016020">
    <property type="term" value="C:membrane"/>
    <property type="evidence" value="ECO:0007669"/>
    <property type="project" value="UniProtKB-SubCell"/>
</dbReference>
<feature type="transmembrane region" description="Helical" evidence="6">
    <location>
        <begin position="397"/>
        <end position="418"/>
    </location>
</feature>
<dbReference type="Proteomes" id="UP000216339">
    <property type="component" value="Unassembled WGS sequence"/>
</dbReference>
<comment type="subcellular location">
    <subcellularLocation>
        <location evidence="1">Membrane</location>
        <topology evidence="1">Multi-pass membrane protein</topology>
    </subcellularLocation>
</comment>
<dbReference type="PROSITE" id="PS50267">
    <property type="entry name" value="NA_NEUROTRAN_SYMP_3"/>
    <property type="match status" value="1"/>
</dbReference>
<keyword evidence="4 6" id="KW-1133">Transmembrane helix</keyword>
<evidence type="ECO:0000256" key="3">
    <source>
        <dbReference type="ARBA" id="ARBA00022692"/>
    </source>
</evidence>
<dbReference type="PANTHER" id="PTHR42948:SF1">
    <property type="entry name" value="TRANSPORTER"/>
    <property type="match status" value="1"/>
</dbReference>
<feature type="transmembrane region" description="Helical" evidence="6">
    <location>
        <begin position="367"/>
        <end position="385"/>
    </location>
</feature>
<keyword evidence="3 6" id="KW-0812">Transmembrane</keyword>
<evidence type="ECO:0000256" key="4">
    <source>
        <dbReference type="ARBA" id="ARBA00022989"/>
    </source>
</evidence>
<evidence type="ECO:0000256" key="1">
    <source>
        <dbReference type="ARBA" id="ARBA00004141"/>
    </source>
</evidence>
<proteinExistence type="predicted"/>
<evidence type="ECO:0000313" key="8">
    <source>
        <dbReference type="Proteomes" id="UP000216339"/>
    </source>
</evidence>
<evidence type="ECO:0000313" key="7">
    <source>
        <dbReference type="EMBL" id="PAP77111.1"/>
    </source>
</evidence>
<dbReference type="PANTHER" id="PTHR42948">
    <property type="entry name" value="TRANSPORTER"/>
    <property type="match status" value="1"/>
</dbReference>
<keyword evidence="2" id="KW-0813">Transport</keyword>
<feature type="transmembrane region" description="Helical" evidence="6">
    <location>
        <begin position="178"/>
        <end position="201"/>
    </location>
</feature>
<feature type="transmembrane region" description="Helical" evidence="6">
    <location>
        <begin position="278"/>
        <end position="305"/>
    </location>
</feature>
<dbReference type="Pfam" id="PF00209">
    <property type="entry name" value="SNF"/>
    <property type="match status" value="2"/>
</dbReference>
<feature type="transmembrane region" description="Helical" evidence="6">
    <location>
        <begin position="15"/>
        <end position="34"/>
    </location>
</feature>
<name>A0A271J0S1_9BACT</name>
<dbReference type="OrthoDB" id="9762833at2"/>
<accession>A0A271J0S1</accession>
<dbReference type="EMBL" id="MQWD01000001">
    <property type="protein sequence ID" value="PAP77111.1"/>
    <property type="molecule type" value="Genomic_DNA"/>
</dbReference>
<comment type="caution">
    <text evidence="7">The sequence shown here is derived from an EMBL/GenBank/DDBJ whole genome shotgun (WGS) entry which is preliminary data.</text>
</comment>
<gene>
    <name evidence="7" type="ORF">BSZ37_12085</name>
</gene>
<evidence type="ECO:0000256" key="5">
    <source>
        <dbReference type="ARBA" id="ARBA00023136"/>
    </source>
</evidence>
<feature type="transmembrane region" description="Helical" evidence="6">
    <location>
        <begin position="46"/>
        <end position="64"/>
    </location>
</feature>
<evidence type="ECO:0000256" key="6">
    <source>
        <dbReference type="SAM" id="Phobius"/>
    </source>
</evidence>
<dbReference type="PRINTS" id="PR00176">
    <property type="entry name" value="NANEUSMPORT"/>
</dbReference>
<reference evidence="7 8" key="1">
    <citation type="submission" date="2016-11" db="EMBL/GenBank/DDBJ databases">
        <title>Study of marine rhodopsin-containing bacteria.</title>
        <authorList>
            <person name="Yoshizawa S."/>
            <person name="Kumagai Y."/>
            <person name="Kogure K."/>
        </authorList>
    </citation>
    <scope>NUCLEOTIDE SEQUENCE [LARGE SCALE GENOMIC DNA]</scope>
    <source>
        <strain evidence="7 8">SAORIC-28</strain>
    </source>
</reference>
<organism evidence="7 8">
    <name type="scientific">Rubrivirga marina</name>
    <dbReference type="NCBI Taxonomy" id="1196024"/>
    <lineage>
        <taxon>Bacteria</taxon>
        <taxon>Pseudomonadati</taxon>
        <taxon>Rhodothermota</taxon>
        <taxon>Rhodothermia</taxon>
        <taxon>Rhodothermales</taxon>
        <taxon>Rubricoccaceae</taxon>
        <taxon>Rubrivirga</taxon>
    </lineage>
</organism>
<dbReference type="AlphaFoldDB" id="A0A271J0S1"/>
<keyword evidence="8" id="KW-1185">Reference proteome</keyword>
<dbReference type="SUPFAM" id="SSF161070">
    <property type="entry name" value="SNF-like"/>
    <property type="match status" value="1"/>
</dbReference>
<evidence type="ECO:0000256" key="2">
    <source>
        <dbReference type="ARBA" id="ARBA00022448"/>
    </source>
</evidence>
<protein>
    <submittedName>
        <fullName evidence="7">Sodium:calcium symporter</fullName>
    </submittedName>
</protein>
<feature type="transmembrane region" description="Helical" evidence="6">
    <location>
        <begin position="325"/>
        <end position="355"/>
    </location>
</feature>
<dbReference type="RefSeq" id="WP_095510778.1">
    <property type="nucleotide sequence ID" value="NZ_MQWD01000001.1"/>
</dbReference>
<keyword evidence="5 6" id="KW-0472">Membrane</keyword>
<feature type="transmembrane region" description="Helical" evidence="6">
    <location>
        <begin position="95"/>
        <end position="114"/>
    </location>
</feature>
<dbReference type="InterPro" id="IPR037272">
    <property type="entry name" value="SNS_sf"/>
</dbReference>
<feature type="transmembrane region" description="Helical" evidence="6">
    <location>
        <begin position="487"/>
        <end position="508"/>
    </location>
</feature>
<feature type="transmembrane region" description="Helical" evidence="6">
    <location>
        <begin position="145"/>
        <end position="166"/>
    </location>
</feature>
<dbReference type="InterPro" id="IPR000175">
    <property type="entry name" value="Na/ntran_symport"/>
</dbReference>
<sequence length="551" mass="58680">MADASQTRDAWGSRIGLILAMAGNAVGLGNFLRFPVQAAENGGGSFMVPYFIALLLLGIPLMWVEWGIGRHGGRYGKGHVPGMLAALWRHPAAKYLGVMGMAIPIIVLIYYTYIESWSLAYAVFSISGTFQDRSPDEMASFLADYQSGGALAIGFFVVTLAINVWVISKGIEHGIERLAKIGMPVLFLFAVVLAGVVLFALTAQPGAGGATAADGLEFIYSPDFSLLGSPSVWLAAAGQIFFTLSVGMGTLSAYASYLKKDDDLLLSGLATSATNETAEVVLGGTIAIPAAVAFFGVTGAVAIAGEGAFNLGFVTMPIVFQSLPLGAFLGFMWFGLLFFAGITSSVAMATPLIAFFREEFGARREPVAWALGGLVLAAGLLHVALLDRGFLDEWDYWAGTFGLALFALVEVVLFMWVFKPENAWRELHEGADIRLPRVFKLVLTYVTPAYLGLLFLWWAVADAVPILAMEQTPNGTPYAPEDVPVVLLSRGVMVLLLVVGAVLVRVAWKRNGYDDRAGLPLVDDPALSRQAREAAEVGAPAVPPAPALEVS</sequence>
<feature type="transmembrane region" description="Helical" evidence="6">
    <location>
        <begin position="232"/>
        <end position="257"/>
    </location>
</feature>
<feature type="transmembrane region" description="Helical" evidence="6">
    <location>
        <begin position="438"/>
        <end position="460"/>
    </location>
</feature>